<organism evidence="1">
    <name type="scientific">Tunturiibacter empetritectus</name>
    <dbReference type="NCBI Taxonomy" id="3069691"/>
    <lineage>
        <taxon>Bacteria</taxon>
        <taxon>Pseudomonadati</taxon>
        <taxon>Acidobacteriota</taxon>
        <taxon>Terriglobia</taxon>
        <taxon>Terriglobales</taxon>
        <taxon>Acidobacteriaceae</taxon>
        <taxon>Tunturiibacter</taxon>
    </lineage>
</organism>
<dbReference type="SUPFAM" id="SSF143744">
    <property type="entry name" value="GlcG-like"/>
    <property type="match status" value="1"/>
</dbReference>
<name>A0AAU7ZIM4_9BACT</name>
<proteinExistence type="predicted"/>
<protein>
    <submittedName>
        <fullName evidence="1">Heme-binding protein</fullName>
    </submittedName>
</protein>
<dbReference type="KEGG" id="temp:RBB75_20590"/>
<dbReference type="Pfam" id="PF03928">
    <property type="entry name" value="HbpS-like"/>
    <property type="match status" value="1"/>
</dbReference>
<gene>
    <name evidence="1" type="ORF">RBB75_20590</name>
</gene>
<dbReference type="PANTHER" id="PTHR34309:SF1">
    <property type="entry name" value="PROTEIN GLCG"/>
    <property type="match status" value="1"/>
</dbReference>
<accession>A0AAU7ZIM4</accession>
<sequence>MSTEIVTRSTQSHTITVEAANELIKIARAASQQIGFEVAIAVTDTAGNLKAFERTDACPFLAADVAIDKAWTAAAFGLSTHTWASILTNPLVSQLAHRPRLVAVGGGYPVIESGRVIGAIGVSGGTAEQDQQAAEAALSSLDFTLPA</sequence>
<dbReference type="InterPro" id="IPR005624">
    <property type="entry name" value="PduO/GlcC-like"/>
</dbReference>
<dbReference type="EMBL" id="CP132933">
    <property type="protein sequence ID" value="XCB28837.1"/>
    <property type="molecule type" value="Genomic_DNA"/>
</dbReference>
<dbReference type="InterPro" id="IPR038084">
    <property type="entry name" value="PduO/GlcC-like_sf"/>
</dbReference>
<dbReference type="Gene3D" id="3.30.450.150">
    <property type="entry name" value="Haem-degrading domain"/>
    <property type="match status" value="1"/>
</dbReference>
<geneLocation type="plasmid" evidence="1">
    <name>unnamed1</name>
</geneLocation>
<evidence type="ECO:0000313" key="1">
    <source>
        <dbReference type="EMBL" id="XCB28837.1"/>
    </source>
</evidence>
<dbReference type="RefSeq" id="WP_353070492.1">
    <property type="nucleotide sequence ID" value="NZ_CP132933.1"/>
</dbReference>
<reference evidence="1" key="2">
    <citation type="journal article" date="2024" name="Environ. Microbiol.">
        <title>Genome analysis and description of Tunturibacter gen. nov. expands the diversity of Terriglobia in tundra soils.</title>
        <authorList>
            <person name="Messyasz A."/>
            <person name="Mannisto M.K."/>
            <person name="Kerkhof L.J."/>
            <person name="Haggblom M.M."/>
        </authorList>
    </citation>
    <scope>NUCLEOTIDE SEQUENCE</scope>
    <source>
        <strain evidence="1">M8UP23</strain>
    </source>
</reference>
<keyword evidence="1" id="KW-0614">Plasmid</keyword>
<dbReference type="InterPro" id="IPR052517">
    <property type="entry name" value="GlcG_carb_metab_protein"/>
</dbReference>
<dbReference type="PANTHER" id="PTHR34309">
    <property type="entry name" value="SLR1406 PROTEIN"/>
    <property type="match status" value="1"/>
</dbReference>
<dbReference type="AlphaFoldDB" id="A0AAU7ZIM4"/>
<reference evidence="1" key="1">
    <citation type="submission" date="2023-08" db="EMBL/GenBank/DDBJ databases">
        <authorList>
            <person name="Messyasz A."/>
            <person name="Mannisto M.K."/>
            <person name="Kerkhof L.J."/>
            <person name="Haggblom M."/>
        </authorList>
    </citation>
    <scope>NUCLEOTIDE SEQUENCE</scope>
    <source>
        <strain evidence="1">M8UP23</strain>
        <plasmid evidence="1">unnamed1</plasmid>
    </source>
</reference>